<keyword evidence="2" id="KW-0472">Membrane</keyword>
<evidence type="ECO:0000256" key="1">
    <source>
        <dbReference type="SAM" id="MobiDB-lite"/>
    </source>
</evidence>
<sequence length="462" mass="53887">MDDSDETIQKHLLAFVYNGELDYIQQHGGLLTQSLLILLTPMDILQTWKKYQKRRFFACVSINLARYFQMIIIGLQTYQAWALSFYATDLSIPLIVPFHRYYILQKLDIYMCPSAFFQWNSWVYRDHSVSCHCSCSYAYTQEMVSEVEAYQLHNDPYWLTTSTLYTRVLMYIKVTMEILNYLILRQIVESTARPEKKSKIFRISQIGPSTNDIAQPKPSINPKIGDLEDSSTSRRNSIRIVSLSRLPDPQYWNFRTSISFKTLCLVLWLWGIVLSIALVIHSGKCPEDCLLFVTPLFYSGCQCIYYRHKCSVDENDLFHILTLEHLRSSLFFLELHHCSQIEVVPQDILRPFTSLFALRILFSSILTFPTAILETMMRLEILYSQLKSIPAVLTQELSPNLIYLALDGSFIDDIPLNVLQLWQQIEILHLAETNNMIDNLPRLLCMEQTSQRLPQSFFKVQI</sequence>
<reference evidence="3 4" key="1">
    <citation type="journal article" date="2014" name="Genome Biol. Evol.">
        <title>The secreted proteins of Achlya hypogyna and Thraustotheca clavata identify the ancestral oomycete secretome and reveal gene acquisitions by horizontal gene transfer.</title>
        <authorList>
            <person name="Misner I."/>
            <person name="Blouin N."/>
            <person name="Leonard G."/>
            <person name="Richards T.A."/>
            <person name="Lane C.E."/>
        </authorList>
    </citation>
    <scope>NUCLEOTIDE SEQUENCE [LARGE SCALE GENOMIC DNA]</scope>
    <source>
        <strain evidence="3 4">ATCC 34112</strain>
    </source>
</reference>
<dbReference type="Proteomes" id="UP000243217">
    <property type="component" value="Unassembled WGS sequence"/>
</dbReference>
<dbReference type="AlphaFoldDB" id="A0A1W0A7F2"/>
<feature type="transmembrane region" description="Helical" evidence="2">
    <location>
        <begin position="81"/>
        <end position="103"/>
    </location>
</feature>
<proteinExistence type="predicted"/>
<keyword evidence="2" id="KW-0812">Transmembrane</keyword>
<protein>
    <submittedName>
        <fullName evidence="3">Uncharacterized protein</fullName>
    </submittedName>
</protein>
<accession>A0A1W0A7F2</accession>
<comment type="caution">
    <text evidence="3">The sequence shown here is derived from an EMBL/GenBank/DDBJ whole genome shotgun (WGS) entry which is preliminary data.</text>
</comment>
<keyword evidence="2" id="KW-1133">Transmembrane helix</keyword>
<dbReference type="Gene3D" id="3.80.10.10">
    <property type="entry name" value="Ribonuclease Inhibitor"/>
    <property type="match status" value="1"/>
</dbReference>
<dbReference type="EMBL" id="JNBS01000374">
    <property type="protein sequence ID" value="OQS06101.1"/>
    <property type="molecule type" value="Genomic_DNA"/>
</dbReference>
<feature type="transmembrane region" description="Helical" evidence="2">
    <location>
        <begin position="56"/>
        <end position="75"/>
    </location>
</feature>
<name>A0A1W0A7F2_9STRA</name>
<organism evidence="3 4">
    <name type="scientific">Thraustotheca clavata</name>
    <dbReference type="NCBI Taxonomy" id="74557"/>
    <lineage>
        <taxon>Eukaryota</taxon>
        <taxon>Sar</taxon>
        <taxon>Stramenopiles</taxon>
        <taxon>Oomycota</taxon>
        <taxon>Saprolegniomycetes</taxon>
        <taxon>Saprolegniales</taxon>
        <taxon>Achlyaceae</taxon>
        <taxon>Thraustotheca</taxon>
    </lineage>
</organism>
<gene>
    <name evidence="3" type="ORF">THRCLA_01846</name>
</gene>
<dbReference type="SUPFAM" id="SSF52058">
    <property type="entry name" value="L domain-like"/>
    <property type="match status" value="1"/>
</dbReference>
<evidence type="ECO:0000256" key="2">
    <source>
        <dbReference type="SAM" id="Phobius"/>
    </source>
</evidence>
<evidence type="ECO:0000313" key="3">
    <source>
        <dbReference type="EMBL" id="OQS06101.1"/>
    </source>
</evidence>
<dbReference type="InterPro" id="IPR032675">
    <property type="entry name" value="LRR_dom_sf"/>
</dbReference>
<evidence type="ECO:0000313" key="4">
    <source>
        <dbReference type="Proteomes" id="UP000243217"/>
    </source>
</evidence>
<keyword evidence="4" id="KW-1185">Reference proteome</keyword>
<feature type="transmembrane region" description="Helical" evidence="2">
    <location>
        <begin position="263"/>
        <end position="283"/>
    </location>
</feature>
<feature type="region of interest" description="Disordered" evidence="1">
    <location>
        <begin position="208"/>
        <end position="231"/>
    </location>
</feature>